<dbReference type="OMA" id="VGDPQSN"/>
<evidence type="ECO:0000313" key="3">
    <source>
        <dbReference type="Proteomes" id="UP000694381"/>
    </source>
</evidence>
<reference evidence="2" key="1">
    <citation type="submission" date="2025-08" db="UniProtKB">
        <authorList>
            <consortium name="Ensembl"/>
        </authorList>
    </citation>
    <scope>IDENTIFICATION</scope>
</reference>
<reference evidence="2" key="2">
    <citation type="submission" date="2025-09" db="UniProtKB">
        <authorList>
            <consortium name="Ensembl"/>
        </authorList>
    </citation>
    <scope>IDENTIFICATION</scope>
</reference>
<dbReference type="Proteomes" id="UP000694381">
    <property type="component" value="Unassembled WGS sequence"/>
</dbReference>
<proteinExistence type="predicted"/>
<dbReference type="InterPro" id="IPR037394">
    <property type="entry name" value="TBATA-like"/>
</dbReference>
<sequence>MATEVKTQLAEHPLASSKAEPEPEKKLEHQPRSHRDVGAQKEPVVPGIVDFELVQEELKISKPQTPRVYRFGRLSHHSFFSRHHPQPQLVTHIPGREQLDLSLPLTTSFQLLKLLGSTLVPQPTDLTFSADVTGKRVCVIRDEFSLATLPQSTYCLMGIPTISTPIGDPKSNRNPQLSSSDTWKKKLRDLAARVAIFTNENEVKTNEQKEEPPLREQGAKYSAETGRLIPASSQALNRRSLQSQRGHPSGRDGGGQTSLMQDQELLILELLCQILQTDSLRAIQFWLLYAPPKEKDLALGLLQTAAAQLLPKSLSSIPAEKLLNQLQELQETPQEMQQAPYSPSLKKMRTPPLSKVEKPKSMGKVQVLHVHPSEDSEDKPTQKSKTEG</sequence>
<keyword evidence="3" id="KW-1185">Reference proteome</keyword>
<feature type="region of interest" description="Disordered" evidence="1">
    <location>
        <begin position="332"/>
        <end position="388"/>
    </location>
</feature>
<gene>
    <name evidence="2" type="primary">Tbata</name>
</gene>
<dbReference type="Ensembl" id="ENSNGAT00000005308.1">
    <property type="protein sequence ID" value="ENSNGAP00000003617.1"/>
    <property type="gene ID" value="ENSNGAG00000004249.1"/>
</dbReference>
<protein>
    <submittedName>
        <fullName evidence="2">Thymus, brain and testes associated</fullName>
    </submittedName>
</protein>
<feature type="region of interest" description="Disordered" evidence="1">
    <location>
        <begin position="232"/>
        <end position="257"/>
    </location>
</feature>
<feature type="compositionally biased region" description="Polar residues" evidence="1">
    <location>
        <begin position="232"/>
        <end position="246"/>
    </location>
</feature>
<dbReference type="AlphaFoldDB" id="A0A8C6QIQ1"/>
<dbReference type="Pfam" id="PF15256">
    <property type="entry name" value="SPATIAL"/>
    <property type="match status" value="1"/>
</dbReference>
<feature type="compositionally biased region" description="Polar residues" evidence="1">
    <location>
        <begin position="172"/>
        <end position="181"/>
    </location>
</feature>
<organism evidence="2 3">
    <name type="scientific">Nannospalax galili</name>
    <name type="common">Northern Israeli blind subterranean mole rat</name>
    <name type="synonym">Spalax galili</name>
    <dbReference type="NCBI Taxonomy" id="1026970"/>
    <lineage>
        <taxon>Eukaryota</taxon>
        <taxon>Metazoa</taxon>
        <taxon>Chordata</taxon>
        <taxon>Craniata</taxon>
        <taxon>Vertebrata</taxon>
        <taxon>Euteleostomi</taxon>
        <taxon>Mammalia</taxon>
        <taxon>Eutheria</taxon>
        <taxon>Euarchontoglires</taxon>
        <taxon>Glires</taxon>
        <taxon>Rodentia</taxon>
        <taxon>Myomorpha</taxon>
        <taxon>Muroidea</taxon>
        <taxon>Spalacidae</taxon>
        <taxon>Spalacinae</taxon>
        <taxon>Nannospalax</taxon>
    </lineage>
</organism>
<dbReference type="GeneTree" id="ENSGT00510000048896"/>
<feature type="compositionally biased region" description="Basic and acidic residues" evidence="1">
    <location>
        <begin position="371"/>
        <end position="388"/>
    </location>
</feature>
<evidence type="ECO:0000313" key="2">
    <source>
        <dbReference type="Ensembl" id="ENSNGAP00000003617.1"/>
    </source>
</evidence>
<dbReference type="PANTHER" id="PTHR33772">
    <property type="entry name" value="THYMUS, BRAIN AND TESTES-ASSOCIATED"/>
    <property type="match status" value="1"/>
</dbReference>
<name>A0A8C6QIQ1_NANGA</name>
<feature type="region of interest" description="Disordered" evidence="1">
    <location>
        <begin position="1"/>
        <end position="39"/>
    </location>
</feature>
<evidence type="ECO:0000256" key="1">
    <source>
        <dbReference type="SAM" id="MobiDB-lite"/>
    </source>
</evidence>
<accession>A0A8C6QIQ1</accession>
<feature type="region of interest" description="Disordered" evidence="1">
    <location>
        <begin position="163"/>
        <end position="182"/>
    </location>
</feature>
<feature type="compositionally biased region" description="Basic and acidic residues" evidence="1">
    <location>
        <begin position="19"/>
        <end position="39"/>
    </location>
</feature>
<dbReference type="PANTHER" id="PTHR33772:SF3">
    <property type="entry name" value="PROTEIN TBATA"/>
    <property type="match status" value="1"/>
</dbReference>